<sequence>MAGKPVTVQMVGKVFVEQYYSILHRNPELAHGFYYNSSVLSRPEEDGSMTPVTTIEGINNKILSLDSTSYSVEILSVDAQASYNEGVMVVVIGCLTGKDNGKRKFAQSFFLALLAKGYFVSNDIFKYVDEYKSNDVDSVPINNAYGSTPANSEPVMAGGVSVHVVANAFVKQYYTTLHKNPELVHRFYHNSSVLSRPEEDGSMTPVTTIQGINKILSGDSTSYRVEILSVDALHYYKKGAMVVVTGYLKGKDNRKRKFIQFFFLAPQDVGFFVLNDVFRYVDQYKSVDDFGLTNEDDGSTPAFTTELSNSYTGIRKWADHVWRVIFEKIQSLRTSP</sequence>
<dbReference type="EMBL" id="CM039439">
    <property type="protein sequence ID" value="KAI4296158.1"/>
    <property type="molecule type" value="Genomic_DNA"/>
</dbReference>
<name>A0ACB9KG33_BAUVA</name>
<reference evidence="1 2" key="1">
    <citation type="journal article" date="2022" name="DNA Res.">
        <title>Chromosomal-level genome assembly of the orchid tree Bauhinia variegata (Leguminosae; Cercidoideae) supports the allotetraploid origin hypothesis of Bauhinia.</title>
        <authorList>
            <person name="Zhong Y."/>
            <person name="Chen Y."/>
            <person name="Zheng D."/>
            <person name="Pang J."/>
            <person name="Liu Y."/>
            <person name="Luo S."/>
            <person name="Meng S."/>
            <person name="Qian L."/>
            <person name="Wei D."/>
            <person name="Dai S."/>
            <person name="Zhou R."/>
        </authorList>
    </citation>
    <scope>NUCLEOTIDE SEQUENCE [LARGE SCALE GENOMIC DNA]</scope>
    <source>
        <strain evidence="1">BV-YZ2020</strain>
    </source>
</reference>
<keyword evidence="2" id="KW-1185">Reference proteome</keyword>
<dbReference type="Proteomes" id="UP000828941">
    <property type="component" value="Chromosome 14"/>
</dbReference>
<gene>
    <name evidence="1" type="ORF">L6164_036140</name>
</gene>
<accession>A0ACB9KG33</accession>
<proteinExistence type="predicted"/>
<protein>
    <submittedName>
        <fullName evidence="1">Uncharacterized protein</fullName>
    </submittedName>
</protein>
<organism evidence="1 2">
    <name type="scientific">Bauhinia variegata</name>
    <name type="common">Purple orchid tree</name>
    <name type="synonym">Phanera variegata</name>
    <dbReference type="NCBI Taxonomy" id="167791"/>
    <lineage>
        <taxon>Eukaryota</taxon>
        <taxon>Viridiplantae</taxon>
        <taxon>Streptophyta</taxon>
        <taxon>Embryophyta</taxon>
        <taxon>Tracheophyta</taxon>
        <taxon>Spermatophyta</taxon>
        <taxon>Magnoliopsida</taxon>
        <taxon>eudicotyledons</taxon>
        <taxon>Gunneridae</taxon>
        <taxon>Pentapetalae</taxon>
        <taxon>rosids</taxon>
        <taxon>fabids</taxon>
        <taxon>Fabales</taxon>
        <taxon>Fabaceae</taxon>
        <taxon>Cercidoideae</taxon>
        <taxon>Cercideae</taxon>
        <taxon>Bauhiniinae</taxon>
        <taxon>Bauhinia</taxon>
    </lineage>
</organism>
<evidence type="ECO:0000313" key="2">
    <source>
        <dbReference type="Proteomes" id="UP000828941"/>
    </source>
</evidence>
<evidence type="ECO:0000313" key="1">
    <source>
        <dbReference type="EMBL" id="KAI4296158.1"/>
    </source>
</evidence>
<comment type="caution">
    <text evidence="1">The sequence shown here is derived from an EMBL/GenBank/DDBJ whole genome shotgun (WGS) entry which is preliminary data.</text>
</comment>